<reference evidence="3" key="2">
    <citation type="submission" date="2020-09" db="EMBL/GenBank/DDBJ databases">
        <authorList>
            <person name="Sun Q."/>
            <person name="Ohkuma M."/>
        </authorList>
    </citation>
    <scope>NUCLEOTIDE SEQUENCE</scope>
    <source>
        <strain evidence="3">JCM 3091</strain>
    </source>
</reference>
<dbReference type="PRINTS" id="PR01438">
    <property type="entry name" value="UNVRSLSTRESS"/>
</dbReference>
<organism evidence="3 4">
    <name type="scientific">Pilimelia terevasa</name>
    <dbReference type="NCBI Taxonomy" id="53372"/>
    <lineage>
        <taxon>Bacteria</taxon>
        <taxon>Bacillati</taxon>
        <taxon>Actinomycetota</taxon>
        <taxon>Actinomycetes</taxon>
        <taxon>Micromonosporales</taxon>
        <taxon>Micromonosporaceae</taxon>
        <taxon>Pilimelia</taxon>
    </lineage>
</organism>
<evidence type="ECO:0000256" key="1">
    <source>
        <dbReference type="ARBA" id="ARBA00008791"/>
    </source>
</evidence>
<evidence type="ECO:0000313" key="3">
    <source>
        <dbReference type="EMBL" id="GGK42682.1"/>
    </source>
</evidence>
<reference evidence="3" key="1">
    <citation type="journal article" date="2014" name="Int. J. Syst. Evol. Microbiol.">
        <title>Complete genome sequence of Corynebacterium casei LMG S-19264T (=DSM 44701T), isolated from a smear-ripened cheese.</title>
        <authorList>
            <consortium name="US DOE Joint Genome Institute (JGI-PGF)"/>
            <person name="Walter F."/>
            <person name="Albersmeier A."/>
            <person name="Kalinowski J."/>
            <person name="Ruckert C."/>
        </authorList>
    </citation>
    <scope>NUCLEOTIDE SEQUENCE</scope>
    <source>
        <strain evidence="3">JCM 3091</strain>
    </source>
</reference>
<keyword evidence="4" id="KW-1185">Reference proteome</keyword>
<proteinExistence type="inferred from homology"/>
<dbReference type="EMBL" id="BMQC01000023">
    <property type="protein sequence ID" value="GGK42682.1"/>
    <property type="molecule type" value="Genomic_DNA"/>
</dbReference>
<evidence type="ECO:0000313" key="4">
    <source>
        <dbReference type="Proteomes" id="UP000662200"/>
    </source>
</evidence>
<dbReference type="Gene3D" id="3.40.50.620">
    <property type="entry name" value="HUPs"/>
    <property type="match status" value="2"/>
</dbReference>
<dbReference type="InterPro" id="IPR006015">
    <property type="entry name" value="Universal_stress_UspA"/>
</dbReference>
<comment type="caution">
    <text evidence="3">The sequence shown here is derived from an EMBL/GenBank/DDBJ whole genome shotgun (WGS) entry which is preliminary data.</text>
</comment>
<name>A0A8J3BU57_9ACTN</name>
<dbReference type="InterPro" id="IPR006016">
    <property type="entry name" value="UspA"/>
</dbReference>
<feature type="domain" description="UspA" evidence="2">
    <location>
        <begin position="1"/>
        <end position="138"/>
    </location>
</feature>
<protein>
    <submittedName>
        <fullName evidence="3">Universal stress protein</fullName>
    </submittedName>
</protein>
<dbReference type="PANTHER" id="PTHR46268">
    <property type="entry name" value="STRESS RESPONSE PROTEIN NHAX"/>
    <property type="match status" value="1"/>
</dbReference>
<accession>A0A8J3BU57</accession>
<dbReference type="RefSeq" id="WP_189115858.1">
    <property type="nucleotide sequence ID" value="NZ_BMQC01000023.1"/>
</dbReference>
<dbReference type="SUPFAM" id="SSF52402">
    <property type="entry name" value="Adenine nucleotide alpha hydrolases-like"/>
    <property type="match status" value="2"/>
</dbReference>
<gene>
    <name evidence="3" type="ORF">GCM10010124_39400</name>
</gene>
<comment type="similarity">
    <text evidence="1">Belongs to the universal stress protein A family.</text>
</comment>
<dbReference type="Proteomes" id="UP000662200">
    <property type="component" value="Unassembled WGS sequence"/>
</dbReference>
<dbReference type="PANTHER" id="PTHR46268:SF6">
    <property type="entry name" value="UNIVERSAL STRESS PROTEIN UP12"/>
    <property type="match status" value="1"/>
</dbReference>
<dbReference type="InterPro" id="IPR014729">
    <property type="entry name" value="Rossmann-like_a/b/a_fold"/>
</dbReference>
<evidence type="ECO:0000259" key="2">
    <source>
        <dbReference type="Pfam" id="PF00582"/>
    </source>
</evidence>
<dbReference type="AlphaFoldDB" id="A0A8J3BU57"/>
<feature type="domain" description="UspA" evidence="2">
    <location>
        <begin position="148"/>
        <end position="285"/>
    </location>
</feature>
<sequence>MNAPVVVGVDGSPVSLRAARHGAVAARRERAPLTLVHGYVHPYTVGLDAYAAAPPGLEEAAQRIVDGAAATLADEFPDVEVSVRAVAGAPAGVLVRESAHARLTVVGARGRGGFTELLLGSVASQVTAHAHGPVLVVRGEHGPDEAGPVLVGVDDSADCRPVLLAAAAEAARREVPLVVVYAWWVDSFAFPLTATYEDVERQARAQAEEVVARAVSEVAPAYPELTVTPRLERSLDPEHTLVEDSREAALVVVGSRGRGGFRGLLLGSVSQALVHHAACPVLVVRTAPQPDRTT</sequence>
<dbReference type="CDD" id="cd00293">
    <property type="entry name" value="USP-like"/>
    <property type="match status" value="1"/>
</dbReference>
<dbReference type="Pfam" id="PF00582">
    <property type="entry name" value="Usp"/>
    <property type="match status" value="2"/>
</dbReference>